<proteinExistence type="predicted"/>
<name>A0ABQ6PVE6_9BACT</name>
<protein>
    <submittedName>
        <fullName evidence="1">Uncharacterized protein</fullName>
    </submittedName>
</protein>
<comment type="caution">
    <text evidence="1">The sequence shown here is derived from an EMBL/GenBank/DDBJ whole genome shotgun (WGS) entry which is preliminary data.</text>
</comment>
<sequence>MKSWFKNKYVGFPRRYREDKKENDHSFKVLNMTSHLDQVLDCFTRMDVAGLDLLLQEPIYYDVPKEIFLERLREFFKNFVDEDDPENSRLTYYPGACCSRQCDIFPNRLGFKFHGYPGDHFDLRFVLEKDVNGVEFVKDIFPCYHLVTNELIEDLGSQVYFWVYEDDKTEVIKDENYPINLQRALEGAYYWESKKEGEMVTLEEIKAWLITHEPTYLSIDSDGPSKTEFWKWDNFLVFYSYLDLLARFTKDFKVDLARFSVVDVSEISHQDLIKWLLEIENRMEDYQYWRLHGSTFTRLEQEEYEGKLNFPFSKDLNFEPELRETIESFLGWFAKERKVWLDYYFALTPTEYDSFIEQCTSSWELFQVNYLLSYHWEVREKFRKQGVFIPFNLKEPPFSFPSGASQ</sequence>
<gene>
    <name evidence="1" type="ORF">Ataiwa_02030</name>
</gene>
<keyword evidence="2" id="KW-1185">Reference proteome</keyword>
<evidence type="ECO:0000313" key="1">
    <source>
        <dbReference type="EMBL" id="GMQ31931.1"/>
    </source>
</evidence>
<accession>A0ABQ6PVE6</accession>
<reference evidence="1 2" key="1">
    <citation type="submission" date="2023-08" db="EMBL/GenBank/DDBJ databases">
        <title>Draft genome sequence of Algoriphagus taiwanensis.</title>
        <authorList>
            <person name="Takatani N."/>
            <person name="Hosokawa M."/>
            <person name="Sawabe T."/>
        </authorList>
    </citation>
    <scope>NUCLEOTIDE SEQUENCE [LARGE SCALE GENOMIC DNA]</scope>
    <source>
        <strain evidence="1 2">JCM 19755</strain>
    </source>
</reference>
<dbReference type="Proteomes" id="UP001307705">
    <property type="component" value="Unassembled WGS sequence"/>
</dbReference>
<dbReference type="RefSeq" id="WP_338226780.1">
    <property type="nucleotide sequence ID" value="NZ_BTPE01000001.1"/>
</dbReference>
<organism evidence="1 2">
    <name type="scientific">Algoriphagus taiwanensis</name>
    <dbReference type="NCBI Taxonomy" id="1445656"/>
    <lineage>
        <taxon>Bacteria</taxon>
        <taxon>Pseudomonadati</taxon>
        <taxon>Bacteroidota</taxon>
        <taxon>Cytophagia</taxon>
        <taxon>Cytophagales</taxon>
        <taxon>Cyclobacteriaceae</taxon>
        <taxon>Algoriphagus</taxon>
    </lineage>
</organism>
<dbReference type="EMBL" id="BTPE01000001">
    <property type="protein sequence ID" value="GMQ31931.1"/>
    <property type="molecule type" value="Genomic_DNA"/>
</dbReference>
<evidence type="ECO:0000313" key="2">
    <source>
        <dbReference type="Proteomes" id="UP001307705"/>
    </source>
</evidence>